<gene>
    <name evidence="3" type="ORF">SAMN05877831_101295</name>
</gene>
<feature type="signal peptide" evidence="1">
    <location>
        <begin position="1"/>
        <end position="26"/>
    </location>
</feature>
<keyword evidence="4" id="KW-1185">Reference proteome</keyword>
<dbReference type="PANTHER" id="PTHR36933">
    <property type="entry name" value="SLL0788 PROTEIN"/>
    <property type="match status" value="1"/>
</dbReference>
<sequence length="132" mass="14057">MPTLTDTARAALLSPLAFALAFGAYADEPAAMHMNHEMPAAMATADAAPSTAAFLAANAKMHAGMDIPFTGDADVDFVRGMIAHHQGAIDMAQIEIDNGDDPQVRKLAEGIIDAQQAEIDWMVDWLEKHGQP</sequence>
<proteinExistence type="predicted"/>
<evidence type="ECO:0000256" key="1">
    <source>
        <dbReference type="SAM" id="SignalP"/>
    </source>
</evidence>
<keyword evidence="1" id="KW-0732">Signal</keyword>
<dbReference type="PANTHER" id="PTHR36933:SF1">
    <property type="entry name" value="SLL0788 PROTEIN"/>
    <property type="match status" value="1"/>
</dbReference>
<feature type="chain" id="PRO_5012990283" description="DUF305 domain-containing protein" evidence="1">
    <location>
        <begin position="27"/>
        <end position="132"/>
    </location>
</feature>
<organism evidence="3 4">
    <name type="scientific">Rhodobacter maris</name>
    <dbReference type="NCBI Taxonomy" id="446682"/>
    <lineage>
        <taxon>Bacteria</taxon>
        <taxon>Pseudomonadati</taxon>
        <taxon>Pseudomonadota</taxon>
        <taxon>Alphaproteobacteria</taxon>
        <taxon>Rhodobacterales</taxon>
        <taxon>Rhodobacter group</taxon>
        <taxon>Rhodobacter</taxon>
    </lineage>
</organism>
<dbReference type="Proteomes" id="UP000219111">
    <property type="component" value="Unassembled WGS sequence"/>
</dbReference>
<name>A0A285RJT1_9RHOB</name>
<dbReference type="SUPFAM" id="SSF47240">
    <property type="entry name" value="Ferritin-like"/>
    <property type="match status" value="1"/>
</dbReference>
<dbReference type="InterPro" id="IPR009078">
    <property type="entry name" value="Ferritin-like_SF"/>
</dbReference>
<protein>
    <recommendedName>
        <fullName evidence="2">DUF305 domain-containing protein</fullName>
    </recommendedName>
</protein>
<evidence type="ECO:0000313" key="3">
    <source>
        <dbReference type="EMBL" id="SOB93978.1"/>
    </source>
</evidence>
<dbReference type="AlphaFoldDB" id="A0A285RJT1"/>
<evidence type="ECO:0000259" key="2">
    <source>
        <dbReference type="Pfam" id="PF03713"/>
    </source>
</evidence>
<dbReference type="InterPro" id="IPR012347">
    <property type="entry name" value="Ferritin-like"/>
</dbReference>
<dbReference type="RefSeq" id="WP_217991859.1">
    <property type="nucleotide sequence ID" value="NZ_OBMT01000001.1"/>
</dbReference>
<evidence type="ECO:0000313" key="4">
    <source>
        <dbReference type="Proteomes" id="UP000219111"/>
    </source>
</evidence>
<reference evidence="4" key="1">
    <citation type="submission" date="2017-08" db="EMBL/GenBank/DDBJ databases">
        <authorList>
            <person name="Varghese N."/>
            <person name="Submissions S."/>
        </authorList>
    </citation>
    <scope>NUCLEOTIDE SEQUENCE [LARGE SCALE GENOMIC DNA]</scope>
    <source>
        <strain evidence="4">JA276</strain>
    </source>
</reference>
<dbReference type="Gene3D" id="1.20.1260.10">
    <property type="match status" value="1"/>
</dbReference>
<accession>A0A285RJT1</accession>
<dbReference type="Pfam" id="PF03713">
    <property type="entry name" value="DUF305"/>
    <property type="match status" value="1"/>
</dbReference>
<feature type="domain" description="DUF305" evidence="2">
    <location>
        <begin position="33"/>
        <end position="126"/>
    </location>
</feature>
<dbReference type="EMBL" id="OBMT01000001">
    <property type="protein sequence ID" value="SOB93978.1"/>
    <property type="molecule type" value="Genomic_DNA"/>
</dbReference>
<dbReference type="InterPro" id="IPR005183">
    <property type="entry name" value="DUF305_CopM-like"/>
</dbReference>